<keyword evidence="3" id="KW-1185">Reference proteome</keyword>
<organism evidence="2 3">
    <name type="scientific">Methylobacterium variabile</name>
    <dbReference type="NCBI Taxonomy" id="298794"/>
    <lineage>
        <taxon>Bacteria</taxon>
        <taxon>Pseudomonadati</taxon>
        <taxon>Pseudomonadota</taxon>
        <taxon>Alphaproteobacteria</taxon>
        <taxon>Hyphomicrobiales</taxon>
        <taxon>Methylobacteriaceae</taxon>
        <taxon>Methylobacterium</taxon>
    </lineage>
</organism>
<sequence>MREEVIMSRNGDASTEANPATPAPPATDPTAIGPPPPGAEITPDGEVSSGLPDRAPSPEDPPPEEE</sequence>
<gene>
    <name evidence="2" type="ORF">VQ02_11545</name>
</gene>
<dbReference type="EMBL" id="LABY01000070">
    <property type="protein sequence ID" value="KMO38723.1"/>
    <property type="molecule type" value="Genomic_DNA"/>
</dbReference>
<accession>A0A0J6SZG0</accession>
<reference evidence="2 3" key="1">
    <citation type="submission" date="2015-03" db="EMBL/GenBank/DDBJ databases">
        <title>Genome sequencing of Methylobacterium variabile DSM 16961.</title>
        <authorList>
            <person name="Chaudhry V."/>
            <person name="Patil P.B."/>
        </authorList>
    </citation>
    <scope>NUCLEOTIDE SEQUENCE [LARGE SCALE GENOMIC DNA]</scope>
    <source>
        <strain evidence="2 3">DSM 16961</strain>
    </source>
</reference>
<proteinExistence type="predicted"/>
<evidence type="ECO:0000313" key="3">
    <source>
        <dbReference type="Proteomes" id="UP000035955"/>
    </source>
</evidence>
<evidence type="ECO:0000256" key="1">
    <source>
        <dbReference type="SAM" id="MobiDB-lite"/>
    </source>
</evidence>
<dbReference type="AlphaFoldDB" id="A0A0J6SZG0"/>
<feature type="compositionally biased region" description="Pro residues" evidence="1">
    <location>
        <begin position="21"/>
        <end position="38"/>
    </location>
</feature>
<dbReference type="Proteomes" id="UP000035955">
    <property type="component" value="Unassembled WGS sequence"/>
</dbReference>
<protein>
    <submittedName>
        <fullName evidence="2">Uncharacterized protein</fullName>
    </submittedName>
</protein>
<dbReference type="PATRIC" id="fig|298794.3.peg.6990"/>
<feature type="region of interest" description="Disordered" evidence="1">
    <location>
        <begin position="1"/>
        <end position="66"/>
    </location>
</feature>
<evidence type="ECO:0000313" key="2">
    <source>
        <dbReference type="EMBL" id="KMO38723.1"/>
    </source>
</evidence>
<name>A0A0J6SZG0_9HYPH</name>
<comment type="caution">
    <text evidence="2">The sequence shown here is derived from an EMBL/GenBank/DDBJ whole genome shotgun (WGS) entry which is preliminary data.</text>
</comment>